<dbReference type="Proteomes" id="UP000593737">
    <property type="component" value="Chromosome"/>
</dbReference>
<name>A0A7S8FI01_9BACT</name>
<gene>
    <name evidence="1" type="ORF">Nkreftii_004064</name>
</gene>
<reference evidence="1 2" key="1">
    <citation type="journal article" date="2020" name="ISME J.">
        <title>Enrichment and physiological characterization of a novel comammox Nitrospira indicates ammonium inhibition of complete nitrification.</title>
        <authorList>
            <person name="Sakoula D."/>
            <person name="Koch H."/>
            <person name="Frank J."/>
            <person name="Jetten M.S.M."/>
            <person name="van Kessel M.A.H.J."/>
            <person name="Lucker S."/>
        </authorList>
    </citation>
    <scope>NUCLEOTIDE SEQUENCE [LARGE SCALE GENOMIC DNA]</scope>
    <source>
        <strain evidence="1">Comreactor17</strain>
    </source>
</reference>
<protein>
    <submittedName>
        <fullName evidence="1">Uncharacterized protein</fullName>
    </submittedName>
</protein>
<accession>A0A7S8FI01</accession>
<dbReference type="AlphaFoldDB" id="A0A7S8FI01"/>
<dbReference type="EMBL" id="CP047423">
    <property type="protein sequence ID" value="QPD06290.1"/>
    <property type="molecule type" value="Genomic_DNA"/>
</dbReference>
<evidence type="ECO:0000313" key="2">
    <source>
        <dbReference type="Proteomes" id="UP000593737"/>
    </source>
</evidence>
<sequence length="38" mass="4102">MMGGAAVLDMQELSGSRLKLSLIPPHIILHPEFEELGA</sequence>
<proteinExistence type="predicted"/>
<organism evidence="1 2">
    <name type="scientific">Candidatus Nitrospira kreftii</name>
    <dbReference type="NCBI Taxonomy" id="2652173"/>
    <lineage>
        <taxon>Bacteria</taxon>
        <taxon>Pseudomonadati</taxon>
        <taxon>Nitrospirota</taxon>
        <taxon>Nitrospiria</taxon>
        <taxon>Nitrospirales</taxon>
        <taxon>Nitrospiraceae</taxon>
        <taxon>Nitrospira</taxon>
    </lineage>
</organism>
<evidence type="ECO:0000313" key="1">
    <source>
        <dbReference type="EMBL" id="QPD06290.1"/>
    </source>
</evidence>
<dbReference type="KEGG" id="nkf:Nkreftii_004064"/>